<sequence length="203" mass="23426">MLGKEIKGPEALDFVDFGTMHEGQALQNLDQFCHVSYRNEDRTFTSQAWNRLFRIQEPVIREYVLEFLSSFKFKYHVMEIDIVDTMVFQLGGVMRSMTMRQFILALGLYTEEEMNNNLFEFFHDAHHPPSYTIIKNVIRCLVHRLLTLSVAGGHNVKENVTLEDLFFLHSMDGGALVDVPWNIAKFLFDKAKGAKKKSMIVGA</sequence>
<protein>
    <submittedName>
        <fullName evidence="1">Uncharacterized protein</fullName>
    </submittedName>
</protein>
<reference evidence="1" key="2">
    <citation type="submission" date="2022-01" db="EMBL/GenBank/DDBJ databases">
        <authorList>
            <person name="Yamashiro T."/>
            <person name="Shiraishi A."/>
            <person name="Satake H."/>
            <person name="Nakayama K."/>
        </authorList>
    </citation>
    <scope>NUCLEOTIDE SEQUENCE</scope>
</reference>
<keyword evidence="2" id="KW-1185">Reference proteome</keyword>
<comment type="caution">
    <text evidence="1">The sequence shown here is derived from an EMBL/GenBank/DDBJ whole genome shotgun (WGS) entry which is preliminary data.</text>
</comment>
<organism evidence="1 2">
    <name type="scientific">Tanacetum coccineum</name>
    <dbReference type="NCBI Taxonomy" id="301880"/>
    <lineage>
        <taxon>Eukaryota</taxon>
        <taxon>Viridiplantae</taxon>
        <taxon>Streptophyta</taxon>
        <taxon>Embryophyta</taxon>
        <taxon>Tracheophyta</taxon>
        <taxon>Spermatophyta</taxon>
        <taxon>Magnoliopsida</taxon>
        <taxon>eudicotyledons</taxon>
        <taxon>Gunneridae</taxon>
        <taxon>Pentapetalae</taxon>
        <taxon>asterids</taxon>
        <taxon>campanulids</taxon>
        <taxon>Asterales</taxon>
        <taxon>Asteraceae</taxon>
        <taxon>Asteroideae</taxon>
        <taxon>Anthemideae</taxon>
        <taxon>Anthemidinae</taxon>
        <taxon>Tanacetum</taxon>
    </lineage>
</organism>
<accession>A0ABQ5IWP3</accession>
<name>A0ABQ5IWP3_9ASTR</name>
<gene>
    <name evidence="1" type="ORF">Tco_1113712</name>
</gene>
<reference evidence="1" key="1">
    <citation type="journal article" date="2022" name="Int. J. Mol. Sci.">
        <title>Draft Genome of Tanacetum Coccineum: Genomic Comparison of Closely Related Tanacetum-Family Plants.</title>
        <authorList>
            <person name="Yamashiro T."/>
            <person name="Shiraishi A."/>
            <person name="Nakayama K."/>
            <person name="Satake H."/>
        </authorList>
    </citation>
    <scope>NUCLEOTIDE SEQUENCE</scope>
</reference>
<evidence type="ECO:0000313" key="1">
    <source>
        <dbReference type="EMBL" id="GJU03374.1"/>
    </source>
</evidence>
<dbReference type="EMBL" id="BQNB010021146">
    <property type="protein sequence ID" value="GJU03374.1"/>
    <property type="molecule type" value="Genomic_DNA"/>
</dbReference>
<dbReference type="Proteomes" id="UP001151760">
    <property type="component" value="Unassembled WGS sequence"/>
</dbReference>
<evidence type="ECO:0000313" key="2">
    <source>
        <dbReference type="Proteomes" id="UP001151760"/>
    </source>
</evidence>
<proteinExistence type="predicted"/>